<keyword evidence="6" id="KW-1185">Reference proteome</keyword>
<dbReference type="PROSITE" id="PS00636">
    <property type="entry name" value="DNAJ_1"/>
    <property type="match status" value="1"/>
</dbReference>
<dbReference type="PANTHER" id="PTHR44145">
    <property type="entry name" value="DNAJ HOMOLOG SUBFAMILY A MEMBER 3, MITOCHONDRIAL"/>
    <property type="match status" value="1"/>
</dbReference>
<dbReference type="InterPro" id="IPR001623">
    <property type="entry name" value="DnaJ_domain"/>
</dbReference>
<dbReference type="PANTHER" id="PTHR44145:SF3">
    <property type="entry name" value="DNAJ HOMOLOG SUBFAMILY A MEMBER 3, MITOCHONDRIAL"/>
    <property type="match status" value="1"/>
</dbReference>
<keyword evidence="1" id="KW-0143">Chaperone</keyword>
<dbReference type="InterPro" id="IPR051938">
    <property type="entry name" value="Apopto_cytoskel_mod"/>
</dbReference>
<protein>
    <recommendedName>
        <fullName evidence="4">J domain-containing protein</fullName>
    </recommendedName>
</protein>
<reference evidence="5 6" key="1">
    <citation type="journal article" date="2016" name="Proc. Natl. Acad. Sci. U.S.A.">
        <title>Comparative genomics of biotechnologically important yeasts.</title>
        <authorList>
            <person name="Riley R."/>
            <person name="Haridas S."/>
            <person name="Wolfe K.H."/>
            <person name="Lopes M.R."/>
            <person name="Hittinger C.T."/>
            <person name="Goeker M."/>
            <person name="Salamov A.A."/>
            <person name="Wisecaver J.H."/>
            <person name="Long T.M."/>
            <person name="Calvey C.H."/>
            <person name="Aerts A.L."/>
            <person name="Barry K.W."/>
            <person name="Choi C."/>
            <person name="Clum A."/>
            <person name="Coughlan A.Y."/>
            <person name="Deshpande S."/>
            <person name="Douglass A.P."/>
            <person name="Hanson S.J."/>
            <person name="Klenk H.-P."/>
            <person name="LaButti K.M."/>
            <person name="Lapidus A."/>
            <person name="Lindquist E.A."/>
            <person name="Lipzen A.M."/>
            <person name="Meier-Kolthoff J.P."/>
            <person name="Ohm R.A."/>
            <person name="Otillar R.P."/>
            <person name="Pangilinan J.L."/>
            <person name="Peng Y."/>
            <person name="Rokas A."/>
            <person name="Rosa C.A."/>
            <person name="Scheuner C."/>
            <person name="Sibirny A.A."/>
            <person name="Slot J.C."/>
            <person name="Stielow J.B."/>
            <person name="Sun H."/>
            <person name="Kurtzman C.P."/>
            <person name="Blackwell M."/>
            <person name="Grigoriev I.V."/>
            <person name="Jeffries T.W."/>
        </authorList>
    </citation>
    <scope>NUCLEOTIDE SEQUENCE [LARGE SCALE GENOMIC DNA]</scope>
    <source>
        <strain evidence="5 6">NRRL Y-2026</strain>
    </source>
</reference>
<feature type="compositionally biased region" description="Basic and acidic residues" evidence="2">
    <location>
        <begin position="63"/>
        <end position="74"/>
    </location>
</feature>
<dbReference type="Gene3D" id="1.10.287.110">
    <property type="entry name" value="DnaJ domain"/>
    <property type="match status" value="1"/>
</dbReference>
<dbReference type="InterPro" id="IPR036869">
    <property type="entry name" value="J_dom_sf"/>
</dbReference>
<evidence type="ECO:0000259" key="4">
    <source>
        <dbReference type="PROSITE" id="PS50076"/>
    </source>
</evidence>
<dbReference type="Proteomes" id="UP000094455">
    <property type="component" value="Unassembled WGS sequence"/>
</dbReference>
<name>A0A1E3NIY6_9ASCO</name>
<dbReference type="OrthoDB" id="445556at2759"/>
<feature type="domain" description="J" evidence="4">
    <location>
        <begin position="99"/>
        <end position="183"/>
    </location>
</feature>
<feature type="region of interest" description="Disordered" evidence="2">
    <location>
        <begin position="57"/>
        <end position="79"/>
    </location>
</feature>
<evidence type="ECO:0000313" key="5">
    <source>
        <dbReference type="EMBL" id="ODQ46104.1"/>
    </source>
</evidence>
<proteinExistence type="predicted"/>
<dbReference type="CDD" id="cd06257">
    <property type="entry name" value="DnaJ"/>
    <property type="match status" value="1"/>
</dbReference>
<keyword evidence="3" id="KW-1133">Transmembrane helix</keyword>
<dbReference type="STRING" id="763406.A0A1E3NIY6"/>
<dbReference type="RefSeq" id="XP_019017217.1">
    <property type="nucleotide sequence ID" value="XM_019159941.1"/>
</dbReference>
<dbReference type="AlphaFoldDB" id="A0A1E3NIY6"/>
<accession>A0A1E3NIY6</accession>
<dbReference type="GeneID" id="30176628"/>
<dbReference type="EMBL" id="KV454004">
    <property type="protein sequence ID" value="ODQ46104.1"/>
    <property type="molecule type" value="Genomic_DNA"/>
</dbReference>
<keyword evidence="3" id="KW-0812">Transmembrane</keyword>
<dbReference type="SUPFAM" id="SSF46565">
    <property type="entry name" value="Chaperone J-domain"/>
    <property type="match status" value="1"/>
</dbReference>
<dbReference type="PROSITE" id="PS50076">
    <property type="entry name" value="DNAJ_2"/>
    <property type="match status" value="1"/>
</dbReference>
<evidence type="ECO:0000256" key="2">
    <source>
        <dbReference type="SAM" id="MobiDB-lite"/>
    </source>
</evidence>
<organism evidence="5 6">
    <name type="scientific">Pichia membranifaciens NRRL Y-2026</name>
    <dbReference type="NCBI Taxonomy" id="763406"/>
    <lineage>
        <taxon>Eukaryota</taxon>
        <taxon>Fungi</taxon>
        <taxon>Dikarya</taxon>
        <taxon>Ascomycota</taxon>
        <taxon>Saccharomycotina</taxon>
        <taxon>Pichiomycetes</taxon>
        <taxon>Pichiales</taxon>
        <taxon>Pichiaceae</taxon>
        <taxon>Pichia</taxon>
    </lineage>
</organism>
<evidence type="ECO:0000256" key="1">
    <source>
        <dbReference type="ARBA" id="ARBA00023186"/>
    </source>
</evidence>
<dbReference type="Pfam" id="PF00226">
    <property type="entry name" value="DnaJ"/>
    <property type="match status" value="1"/>
</dbReference>
<sequence>MASGMQFLKQQLCCRGGCLGIGDQALSLAVQRLVHTSSKGLGQQRVCRRTYATVGGVDGDDDAGSRRNTKEGQKDTGNTELDHKILKLIHAYPQSPTATPYEVLNIASSDKNSVSGADLKKRFFQLAKIYHPDSSSAHGYPLERGRQSPALTDETKEARFKRVLSAYNLLKNPIAKANYDRYNVGWNDFSNLRTNANMYSPSSSEYRNFSGSNFYRSNFTSYETGTWEDRYRYGYGSAYGFHNDQSWSSSKTGDMKEELLKNKKTIFLSFVLTIAVYGALQLTHLYLYDDVIGEHYNESLSASSVNVHEKSEDDLFHAYTNYGLGDTKEDRINRFLWWRKLTMAFSLADVKEVLDHLYKRGIIENSEENTKLRRYDYEARKD</sequence>
<dbReference type="SMART" id="SM00271">
    <property type="entry name" value="DnaJ"/>
    <property type="match status" value="1"/>
</dbReference>
<dbReference type="InterPro" id="IPR018253">
    <property type="entry name" value="DnaJ_domain_CS"/>
</dbReference>
<keyword evidence="3" id="KW-0472">Membrane</keyword>
<gene>
    <name evidence="5" type="ORF">PICMEDRAFT_12539</name>
</gene>
<evidence type="ECO:0000313" key="6">
    <source>
        <dbReference type="Proteomes" id="UP000094455"/>
    </source>
</evidence>
<evidence type="ECO:0000256" key="3">
    <source>
        <dbReference type="SAM" id="Phobius"/>
    </source>
</evidence>
<feature type="transmembrane region" description="Helical" evidence="3">
    <location>
        <begin position="265"/>
        <end position="287"/>
    </location>
</feature>